<evidence type="ECO:0000313" key="4">
    <source>
        <dbReference type="Proteomes" id="UP000188947"/>
    </source>
</evidence>
<dbReference type="AlphaFoldDB" id="A0A1T3FH49"/>
<dbReference type="RefSeq" id="WP_070904404.1">
    <property type="nucleotide sequence ID" value="NZ_CP016378.1"/>
</dbReference>
<dbReference type="Proteomes" id="UP000188947">
    <property type="component" value="Unassembled WGS sequence"/>
</dbReference>
<dbReference type="eggNOG" id="COG3668">
    <property type="taxonomic scope" value="Bacteria"/>
</dbReference>
<dbReference type="STRING" id="238.BBD35_11030"/>
<dbReference type="EMBL" id="MPOG01000004">
    <property type="protein sequence ID" value="OOH97352.1"/>
    <property type="molecule type" value="Genomic_DNA"/>
</dbReference>
<keyword evidence="2" id="KW-0472">Membrane</keyword>
<gene>
    <name evidence="3" type="ORF">BMF97_03270</name>
</gene>
<evidence type="ECO:0008006" key="5">
    <source>
        <dbReference type="Google" id="ProtNLM"/>
    </source>
</evidence>
<accession>A0A1T3FH49</accession>
<keyword evidence="1" id="KW-1277">Toxin-antitoxin system</keyword>
<dbReference type="OrthoDB" id="595476at2"/>
<name>A0A1T3FH49_ELIME</name>
<proteinExistence type="predicted"/>
<organism evidence="3 4">
    <name type="scientific">Elizabethkingia meningoseptica</name>
    <name type="common">Chryseobacterium meningosepticum</name>
    <dbReference type="NCBI Taxonomy" id="238"/>
    <lineage>
        <taxon>Bacteria</taxon>
        <taxon>Pseudomonadati</taxon>
        <taxon>Bacteroidota</taxon>
        <taxon>Flavobacteriia</taxon>
        <taxon>Flavobacteriales</taxon>
        <taxon>Weeksellaceae</taxon>
        <taxon>Elizabethkingia</taxon>
    </lineage>
</organism>
<keyword evidence="2" id="KW-1133">Transmembrane helix</keyword>
<keyword evidence="4" id="KW-1185">Reference proteome</keyword>
<dbReference type="InterPro" id="IPR007712">
    <property type="entry name" value="RelE/ParE_toxin"/>
</dbReference>
<evidence type="ECO:0000256" key="1">
    <source>
        <dbReference type="ARBA" id="ARBA00022649"/>
    </source>
</evidence>
<evidence type="ECO:0000256" key="2">
    <source>
        <dbReference type="SAM" id="Phobius"/>
    </source>
</evidence>
<evidence type="ECO:0000313" key="3">
    <source>
        <dbReference type="EMBL" id="OOH97352.1"/>
    </source>
</evidence>
<dbReference type="Gene3D" id="3.30.2310.20">
    <property type="entry name" value="RelE-like"/>
    <property type="match status" value="1"/>
</dbReference>
<feature type="transmembrane region" description="Helical" evidence="2">
    <location>
        <begin position="66"/>
        <end position="85"/>
    </location>
</feature>
<comment type="caution">
    <text evidence="3">The sequence shown here is derived from an EMBL/GenBank/DDBJ whole genome shotgun (WGS) entry which is preliminary data.</text>
</comment>
<reference evidence="3 4" key="1">
    <citation type="submission" date="2016-11" db="EMBL/GenBank/DDBJ databases">
        <title>Genome sequence and comparative genomic analysis of clinical strain Elizabethkingia meningoseptica 61421 PRCM.</title>
        <authorList>
            <person name="Wang M."/>
            <person name="Hu S."/>
            <person name="Cao L."/>
            <person name="Jiang T."/>
            <person name="Zhou Y."/>
            <person name="Ming D."/>
        </authorList>
    </citation>
    <scope>NUCLEOTIDE SEQUENCE [LARGE SCALE GENOMIC DNA]</scope>
    <source>
        <strain evidence="3 4">61421 PRCM</strain>
    </source>
</reference>
<dbReference type="InterPro" id="IPR035093">
    <property type="entry name" value="RelE/ParE_toxin_dom_sf"/>
</dbReference>
<protein>
    <recommendedName>
        <fullName evidence="5">Plasmid stabilization system</fullName>
    </recommendedName>
</protein>
<sequence>MIYNLIIRDKAVFEIEDAFEFYESKTKGLGSRFLKIVHLYLYKIRKNPGYFPLKKDKIREAYIRKFPFIILYEIFNNTIVVYAVFHTSRDPQKK</sequence>
<dbReference type="Pfam" id="PF05016">
    <property type="entry name" value="ParE_toxin"/>
    <property type="match status" value="1"/>
</dbReference>
<keyword evidence="2" id="KW-0812">Transmembrane</keyword>